<dbReference type="Gene3D" id="3.40.1210.10">
    <property type="entry name" value="Survival protein SurE-like phosphatase/nucleotidase"/>
    <property type="match status" value="1"/>
</dbReference>
<comment type="subcellular location">
    <subcellularLocation>
        <location evidence="7">Cytoplasm</location>
    </subcellularLocation>
</comment>
<protein>
    <recommendedName>
        <fullName evidence="7">5'-nucleotidase SurE</fullName>
        <ecNumber evidence="7">3.1.3.5</ecNumber>
    </recommendedName>
    <alternativeName>
        <fullName evidence="7">Nucleoside 5'-monophosphate phosphohydrolase</fullName>
    </alternativeName>
</protein>
<evidence type="ECO:0000313" key="13">
    <source>
        <dbReference type="Proteomes" id="UP000266489"/>
    </source>
</evidence>
<evidence type="ECO:0000256" key="1">
    <source>
        <dbReference type="ARBA" id="ARBA00000815"/>
    </source>
</evidence>
<feature type="compositionally biased region" description="Low complexity" evidence="8">
    <location>
        <begin position="300"/>
        <end position="310"/>
    </location>
</feature>
<dbReference type="EMBL" id="QXIT01000058">
    <property type="protein sequence ID" value="RIE09060.1"/>
    <property type="molecule type" value="Genomic_DNA"/>
</dbReference>
<dbReference type="EC" id="3.1.3.5" evidence="7"/>
<gene>
    <name evidence="7 10" type="primary">surE</name>
    <name evidence="11" type="ORF">SMC5_03405</name>
    <name evidence="10" type="ORF">SMC6_03180</name>
</gene>
<dbReference type="EMBL" id="QXIU01000087">
    <property type="protein sequence ID" value="RIE12764.1"/>
    <property type="molecule type" value="Genomic_DNA"/>
</dbReference>
<dbReference type="NCBIfam" id="TIGR00087">
    <property type="entry name" value="surE"/>
    <property type="match status" value="1"/>
</dbReference>
<keyword evidence="6 7" id="KW-0378">Hydrolase</keyword>
<dbReference type="GO" id="GO:0004309">
    <property type="term" value="F:exopolyphosphatase activity"/>
    <property type="evidence" value="ECO:0007669"/>
    <property type="project" value="TreeGrafter"/>
</dbReference>
<accession>A0A398D3H9</accession>
<dbReference type="OrthoDB" id="9780815at2"/>
<evidence type="ECO:0000256" key="5">
    <source>
        <dbReference type="ARBA" id="ARBA00022741"/>
    </source>
</evidence>
<dbReference type="GO" id="GO:0046872">
    <property type="term" value="F:metal ion binding"/>
    <property type="evidence" value="ECO:0007669"/>
    <property type="project" value="UniProtKB-UniRule"/>
</dbReference>
<dbReference type="GO" id="GO:0000166">
    <property type="term" value="F:nucleotide binding"/>
    <property type="evidence" value="ECO:0007669"/>
    <property type="project" value="UniProtKB-KW"/>
</dbReference>
<keyword evidence="3 7" id="KW-0963">Cytoplasm</keyword>
<keyword evidence="12" id="KW-1185">Reference proteome</keyword>
<comment type="catalytic activity">
    <reaction evidence="1 7">
        <text>a ribonucleoside 5'-phosphate + H2O = a ribonucleoside + phosphate</text>
        <dbReference type="Rhea" id="RHEA:12484"/>
        <dbReference type="ChEBI" id="CHEBI:15377"/>
        <dbReference type="ChEBI" id="CHEBI:18254"/>
        <dbReference type="ChEBI" id="CHEBI:43474"/>
        <dbReference type="ChEBI" id="CHEBI:58043"/>
        <dbReference type="EC" id="3.1.3.5"/>
    </reaction>
</comment>
<dbReference type="GO" id="GO:0008253">
    <property type="term" value="F:5'-nucleotidase activity"/>
    <property type="evidence" value="ECO:0007669"/>
    <property type="project" value="UniProtKB-UniRule"/>
</dbReference>
<name>A0A398D3H9_9BACT</name>
<feature type="binding site" evidence="7">
    <location>
        <position position="18"/>
    </location>
    <ligand>
        <name>a divalent metal cation</name>
        <dbReference type="ChEBI" id="CHEBI:60240"/>
    </ligand>
</feature>
<comment type="function">
    <text evidence="7">Nucleotidase that shows phosphatase activity on nucleoside 5'-monophosphates.</text>
</comment>
<comment type="similarity">
    <text evidence="2 7">Belongs to the SurE nucleotidase family.</text>
</comment>
<feature type="binding site" evidence="7">
    <location>
        <position position="48"/>
    </location>
    <ligand>
        <name>a divalent metal cation</name>
        <dbReference type="ChEBI" id="CHEBI:60240"/>
    </ligand>
</feature>
<keyword evidence="4 7" id="KW-0479">Metal-binding</keyword>
<feature type="binding site" evidence="7">
    <location>
        <position position="17"/>
    </location>
    <ligand>
        <name>a divalent metal cation</name>
        <dbReference type="ChEBI" id="CHEBI:60240"/>
    </ligand>
</feature>
<dbReference type="PANTHER" id="PTHR30457">
    <property type="entry name" value="5'-NUCLEOTIDASE SURE"/>
    <property type="match status" value="1"/>
</dbReference>
<comment type="cofactor">
    <cofactor evidence="7">
        <name>a divalent metal cation</name>
        <dbReference type="ChEBI" id="CHEBI:60240"/>
    </cofactor>
    <text evidence="7">Binds 1 divalent metal cation per subunit.</text>
</comment>
<dbReference type="PANTHER" id="PTHR30457:SF12">
    <property type="entry name" value="5'_3'-NUCLEOTIDASE SURE"/>
    <property type="match status" value="1"/>
</dbReference>
<dbReference type="Proteomes" id="UP000266489">
    <property type="component" value="Unassembled WGS sequence"/>
</dbReference>
<evidence type="ECO:0000313" key="10">
    <source>
        <dbReference type="EMBL" id="RIE09060.1"/>
    </source>
</evidence>
<evidence type="ECO:0000313" key="11">
    <source>
        <dbReference type="EMBL" id="RIE12764.1"/>
    </source>
</evidence>
<proteinExistence type="inferred from homology"/>
<dbReference type="RefSeq" id="WP_119119595.1">
    <property type="nucleotide sequence ID" value="NZ_QXIT01000058.1"/>
</dbReference>
<dbReference type="Pfam" id="PF01975">
    <property type="entry name" value="SurE"/>
    <property type="match status" value="1"/>
</dbReference>
<organism evidence="10 12">
    <name type="scientific">Candidatus Cryosericum odellii</name>
    <dbReference type="NCBI Taxonomy" id="2290917"/>
    <lineage>
        <taxon>Bacteria</taxon>
        <taxon>Pseudomonadati</taxon>
        <taxon>Caldisericota/Cryosericota group</taxon>
        <taxon>Candidatus Cryosericota</taxon>
        <taxon>Candidatus Cryosericia</taxon>
        <taxon>Candidatus Cryosericales</taxon>
        <taxon>Candidatus Cryosericaceae</taxon>
        <taxon>Candidatus Cryosericum</taxon>
    </lineage>
</organism>
<evidence type="ECO:0000256" key="7">
    <source>
        <dbReference type="HAMAP-Rule" id="MF_00060"/>
    </source>
</evidence>
<feature type="binding site" evidence="7">
    <location>
        <position position="105"/>
    </location>
    <ligand>
        <name>a divalent metal cation</name>
        <dbReference type="ChEBI" id="CHEBI:60240"/>
    </ligand>
</feature>
<dbReference type="InterPro" id="IPR002828">
    <property type="entry name" value="SurE-like_Pase/nucleotidase"/>
</dbReference>
<evidence type="ECO:0000256" key="6">
    <source>
        <dbReference type="ARBA" id="ARBA00022801"/>
    </source>
</evidence>
<evidence type="ECO:0000256" key="2">
    <source>
        <dbReference type="ARBA" id="ARBA00011062"/>
    </source>
</evidence>
<evidence type="ECO:0000256" key="3">
    <source>
        <dbReference type="ARBA" id="ARBA00022490"/>
    </source>
</evidence>
<dbReference type="Proteomes" id="UP000266260">
    <property type="component" value="Unassembled WGS sequence"/>
</dbReference>
<evidence type="ECO:0000256" key="4">
    <source>
        <dbReference type="ARBA" id="ARBA00022723"/>
    </source>
</evidence>
<evidence type="ECO:0000313" key="12">
    <source>
        <dbReference type="Proteomes" id="UP000266260"/>
    </source>
</evidence>
<keyword evidence="5 7" id="KW-0547">Nucleotide-binding</keyword>
<feature type="region of interest" description="Disordered" evidence="8">
    <location>
        <begin position="299"/>
        <end position="342"/>
    </location>
</feature>
<dbReference type="GO" id="GO:0008254">
    <property type="term" value="F:3'-nucleotidase activity"/>
    <property type="evidence" value="ECO:0007669"/>
    <property type="project" value="TreeGrafter"/>
</dbReference>
<dbReference type="GO" id="GO:0005737">
    <property type="term" value="C:cytoplasm"/>
    <property type="evidence" value="ECO:0007669"/>
    <property type="project" value="UniProtKB-SubCell"/>
</dbReference>
<comment type="caution">
    <text evidence="10">The sequence shown here is derived from an EMBL/GenBank/DDBJ whole genome shotgun (WGS) entry which is preliminary data.</text>
</comment>
<dbReference type="InterPro" id="IPR030048">
    <property type="entry name" value="SurE"/>
</dbReference>
<dbReference type="InterPro" id="IPR036523">
    <property type="entry name" value="SurE-like_sf"/>
</dbReference>
<dbReference type="SUPFAM" id="SSF64167">
    <property type="entry name" value="SurE-like"/>
    <property type="match status" value="1"/>
</dbReference>
<accession>A0A398DNE1</accession>
<dbReference type="AlphaFoldDB" id="A0A398D3H9"/>
<reference evidence="12 13" key="1">
    <citation type="submission" date="2018-09" db="EMBL/GenBank/DDBJ databases">
        <title>Discovery and Ecogenomic Context for Candidatus Cryosericales, a Global Caldiserica Order Active in Thawing Permafrost.</title>
        <authorList>
            <person name="Martinez M.A."/>
            <person name="Woodcroft B.J."/>
            <person name="Ignacio Espinoza J.C."/>
            <person name="Zayed A."/>
            <person name="Singleton C.M."/>
            <person name="Boyd J."/>
            <person name="Li Y.-F."/>
            <person name="Purvine S."/>
            <person name="Maughan H."/>
            <person name="Hodgkins S.B."/>
            <person name="Anderson D."/>
            <person name="Sederholm M."/>
            <person name="Temperton B."/>
            <person name="Saleska S.R."/>
            <person name="Tyson G.W."/>
            <person name="Rich V.I."/>
        </authorList>
    </citation>
    <scope>NUCLEOTIDE SEQUENCE [LARGE SCALE GENOMIC DNA]</scope>
    <source>
        <strain evidence="11 13">SMC5</strain>
        <strain evidence="10 12">SMC6</strain>
    </source>
</reference>
<dbReference type="HAMAP" id="MF_00060">
    <property type="entry name" value="SurE"/>
    <property type="match status" value="1"/>
</dbReference>
<sequence>MSATRKARRIRILLTNDDGIFANGINAVGAALAATYDVTVVAPEGNQSGSSHSLTLGDILPIREVTMPCGQKGFALRGTPTDCVLVALLDVMKDNPPDIVISGCNHGPNVGVDVLYSGTVSAALEGLRQGHPSIALSLDMVHGVEPHHFETAAAVLMEILAEPAFYADLVKAPAILNVNVPNVPLSDIKGVMITKQGFRAYENFVEKQFSPRGRAYYWIAGNSGPHDAKPGSDGYALVSDYVSVTPINLDLTCDELLKPLEARKGLVEKRLAIVTGARGTFGRSAPPAVGAKRSVKIPVAATSPSSTSKAPPAPVRAASHHNGSGSEVKAVSATGVKKKLKH</sequence>
<evidence type="ECO:0000259" key="9">
    <source>
        <dbReference type="Pfam" id="PF01975"/>
    </source>
</evidence>
<feature type="domain" description="Survival protein SurE-like phosphatase/nucleotidase" evidence="9">
    <location>
        <begin position="12"/>
        <end position="202"/>
    </location>
</feature>
<evidence type="ECO:0000256" key="8">
    <source>
        <dbReference type="SAM" id="MobiDB-lite"/>
    </source>
</evidence>
<dbReference type="NCBIfam" id="NF001490">
    <property type="entry name" value="PRK00346.1-4"/>
    <property type="match status" value="1"/>
</dbReference>